<evidence type="ECO:0000313" key="2">
    <source>
        <dbReference type="RefSeq" id="XP_045146962.1"/>
    </source>
</evidence>
<accession>A0AC55D5D8</accession>
<protein>
    <submittedName>
        <fullName evidence="2">Intraflagellar transport-associated protein isoform X1</fullName>
    </submittedName>
</protein>
<reference evidence="2" key="1">
    <citation type="submission" date="2025-08" db="UniProtKB">
        <authorList>
            <consortium name="RefSeq"/>
        </authorList>
    </citation>
    <scope>IDENTIFICATION</scope>
</reference>
<organism evidence="1 2">
    <name type="scientific">Echinops telfairi</name>
    <name type="common">Lesser hedgehog tenrec</name>
    <dbReference type="NCBI Taxonomy" id="9371"/>
    <lineage>
        <taxon>Eukaryota</taxon>
        <taxon>Metazoa</taxon>
        <taxon>Chordata</taxon>
        <taxon>Craniata</taxon>
        <taxon>Vertebrata</taxon>
        <taxon>Euteleostomi</taxon>
        <taxon>Mammalia</taxon>
        <taxon>Eutheria</taxon>
        <taxon>Afrotheria</taxon>
        <taxon>Tenrecidae</taxon>
        <taxon>Tenrecinae</taxon>
        <taxon>Echinops</taxon>
    </lineage>
</organism>
<name>A0AC55D5D8_ECHTE</name>
<proteinExistence type="predicted"/>
<keyword evidence="1" id="KW-1185">Reference proteome</keyword>
<evidence type="ECO:0000313" key="1">
    <source>
        <dbReference type="Proteomes" id="UP000694863"/>
    </source>
</evidence>
<sequence length="247" mass="27328">MGGMPAQIPGLENMDEDRLIDDVLDRSVKCHEQTYEEFLSTFTHLSKEDNGTQKGAVGTDSSENAFTSIELTPIMEQSALHLRNKAVSLHPSSQSPEEEQILLDEGQKAGSSCQGELNRPGKVKVDSFLDLEDLDMDEDTQPQMSRDLLLLPGEVEQDLGPRAPSYIPSTNQLVTPEVQPRPTACRAGTPMEELLGDEVQPFSLDEEFDYDSVTLTPKFTAAEMDTIKERSQQKSENTSPDLEQPAD</sequence>
<dbReference type="RefSeq" id="XP_045146962.1">
    <property type="nucleotide sequence ID" value="XM_045291027.1"/>
</dbReference>
<dbReference type="Proteomes" id="UP000694863">
    <property type="component" value="Unplaced"/>
</dbReference>
<gene>
    <name evidence="2" type="primary">IFTAP</name>
</gene>